<dbReference type="InterPro" id="IPR036890">
    <property type="entry name" value="HATPase_C_sf"/>
</dbReference>
<organism evidence="13 14">
    <name type="scientific">Cohnella abietis</name>
    <dbReference type="NCBI Taxonomy" id="2507935"/>
    <lineage>
        <taxon>Bacteria</taxon>
        <taxon>Bacillati</taxon>
        <taxon>Bacillota</taxon>
        <taxon>Bacilli</taxon>
        <taxon>Bacillales</taxon>
        <taxon>Paenibacillaceae</taxon>
        <taxon>Cohnella</taxon>
    </lineage>
</organism>
<dbReference type="InterPro" id="IPR036097">
    <property type="entry name" value="HisK_dim/P_sf"/>
</dbReference>
<dbReference type="PANTHER" id="PTHR43711:SF1">
    <property type="entry name" value="HISTIDINE KINASE 1"/>
    <property type="match status" value="1"/>
</dbReference>
<evidence type="ECO:0000256" key="9">
    <source>
        <dbReference type="ARBA" id="ARBA00023012"/>
    </source>
</evidence>
<dbReference type="Gene3D" id="3.30.565.10">
    <property type="entry name" value="Histidine kinase-like ATPase, C-terminal domain"/>
    <property type="match status" value="1"/>
</dbReference>
<feature type="coiled-coil region" evidence="10">
    <location>
        <begin position="418"/>
        <end position="445"/>
    </location>
</feature>
<name>A0A3T1CZT5_9BACL</name>
<dbReference type="InterPro" id="IPR050736">
    <property type="entry name" value="Sensor_HK_Regulatory"/>
</dbReference>
<accession>A0A3T1CZT5</accession>
<feature type="transmembrane region" description="Helical" evidence="11">
    <location>
        <begin position="195"/>
        <end position="215"/>
    </location>
</feature>
<keyword evidence="11" id="KW-0472">Membrane</keyword>
<dbReference type="GO" id="GO:0000155">
    <property type="term" value="F:phosphorelay sensor kinase activity"/>
    <property type="evidence" value="ECO:0007669"/>
    <property type="project" value="InterPro"/>
</dbReference>
<evidence type="ECO:0000256" key="8">
    <source>
        <dbReference type="ARBA" id="ARBA00022840"/>
    </source>
</evidence>
<keyword evidence="7" id="KW-0418">Kinase</keyword>
<feature type="transmembrane region" description="Helical" evidence="11">
    <location>
        <begin position="222"/>
        <end position="243"/>
    </location>
</feature>
<keyword evidence="5" id="KW-0808">Transferase</keyword>
<feature type="transmembrane region" description="Helical" evidence="11">
    <location>
        <begin position="21"/>
        <end position="45"/>
    </location>
</feature>
<dbReference type="InterPro" id="IPR005467">
    <property type="entry name" value="His_kinase_dom"/>
</dbReference>
<dbReference type="SMART" id="SM00387">
    <property type="entry name" value="HATPase_c"/>
    <property type="match status" value="1"/>
</dbReference>
<evidence type="ECO:0000256" key="11">
    <source>
        <dbReference type="SAM" id="Phobius"/>
    </source>
</evidence>
<keyword evidence="4" id="KW-0597">Phosphoprotein</keyword>
<proteinExistence type="predicted"/>
<protein>
    <recommendedName>
        <fullName evidence="3">histidine kinase</fullName>
        <ecNumber evidence="3">2.7.13.3</ecNumber>
    </recommendedName>
</protein>
<gene>
    <name evidence="13" type="ORF">KCTCHS21_06780</name>
</gene>
<dbReference type="Proteomes" id="UP000289856">
    <property type="component" value="Chromosome"/>
</dbReference>
<evidence type="ECO:0000256" key="4">
    <source>
        <dbReference type="ARBA" id="ARBA00022553"/>
    </source>
</evidence>
<keyword evidence="9" id="KW-0902">Two-component regulatory system</keyword>
<dbReference type="PROSITE" id="PS50109">
    <property type="entry name" value="HIS_KIN"/>
    <property type="match status" value="1"/>
</dbReference>
<evidence type="ECO:0000256" key="5">
    <source>
        <dbReference type="ARBA" id="ARBA00022679"/>
    </source>
</evidence>
<dbReference type="InterPro" id="IPR003594">
    <property type="entry name" value="HATPase_dom"/>
</dbReference>
<dbReference type="Gene3D" id="1.10.287.130">
    <property type="match status" value="1"/>
</dbReference>
<evidence type="ECO:0000256" key="6">
    <source>
        <dbReference type="ARBA" id="ARBA00022741"/>
    </source>
</evidence>
<evidence type="ECO:0000256" key="7">
    <source>
        <dbReference type="ARBA" id="ARBA00022777"/>
    </source>
</evidence>
<dbReference type="SUPFAM" id="SSF47384">
    <property type="entry name" value="Homodimeric domain of signal transducing histidine kinase"/>
    <property type="match status" value="1"/>
</dbReference>
<dbReference type="KEGG" id="cohn:KCTCHS21_06780"/>
<dbReference type="Pfam" id="PF02518">
    <property type="entry name" value="HATPase_c"/>
    <property type="match status" value="1"/>
</dbReference>
<keyword evidence="8" id="KW-0067">ATP-binding</keyword>
<comment type="catalytic activity">
    <reaction evidence="1">
        <text>ATP + protein L-histidine = ADP + protein N-phospho-L-histidine.</text>
        <dbReference type="EC" id="2.7.13.3"/>
    </reaction>
</comment>
<evidence type="ECO:0000313" key="14">
    <source>
        <dbReference type="Proteomes" id="UP000289856"/>
    </source>
</evidence>
<reference evidence="13 14" key="1">
    <citation type="submission" date="2019-01" db="EMBL/GenBank/DDBJ databases">
        <title>Complete genome sequence of Cohnella hallensis HS21 isolated from Korean fir (Abies koreana) rhizospheric soil.</title>
        <authorList>
            <person name="Jiang L."/>
            <person name="Kang S.W."/>
            <person name="Kim S."/>
            <person name="Jung J."/>
            <person name="Kim C.Y."/>
            <person name="Kim D.H."/>
            <person name="Kim S.W."/>
            <person name="Lee J."/>
        </authorList>
    </citation>
    <scope>NUCLEOTIDE SEQUENCE [LARGE SCALE GENOMIC DNA]</scope>
    <source>
        <strain evidence="13 14">HS21</strain>
    </source>
</reference>
<dbReference type="FunFam" id="3.30.565.10:FF:000006">
    <property type="entry name" value="Sensor histidine kinase WalK"/>
    <property type="match status" value="1"/>
</dbReference>
<dbReference type="InterPro" id="IPR003661">
    <property type="entry name" value="HisK_dim/P_dom"/>
</dbReference>
<evidence type="ECO:0000259" key="12">
    <source>
        <dbReference type="PROSITE" id="PS50109"/>
    </source>
</evidence>
<feature type="transmembrane region" description="Helical" evidence="11">
    <location>
        <begin position="255"/>
        <end position="277"/>
    </location>
</feature>
<keyword evidence="6" id="KW-0547">Nucleotide-binding</keyword>
<feature type="transmembrane region" description="Helical" evidence="11">
    <location>
        <begin position="392"/>
        <end position="413"/>
    </location>
</feature>
<dbReference type="SMART" id="SM00388">
    <property type="entry name" value="HisKA"/>
    <property type="match status" value="1"/>
</dbReference>
<keyword evidence="11" id="KW-1133">Transmembrane helix</keyword>
<feature type="transmembrane region" description="Helical" evidence="11">
    <location>
        <begin position="319"/>
        <end position="339"/>
    </location>
</feature>
<evidence type="ECO:0000256" key="3">
    <source>
        <dbReference type="ARBA" id="ARBA00012438"/>
    </source>
</evidence>
<dbReference type="CDD" id="cd00082">
    <property type="entry name" value="HisKA"/>
    <property type="match status" value="1"/>
</dbReference>
<evidence type="ECO:0000256" key="1">
    <source>
        <dbReference type="ARBA" id="ARBA00000085"/>
    </source>
</evidence>
<dbReference type="SUPFAM" id="SSF55874">
    <property type="entry name" value="ATPase domain of HSP90 chaperone/DNA topoisomerase II/histidine kinase"/>
    <property type="match status" value="1"/>
</dbReference>
<comment type="subcellular location">
    <subcellularLocation>
        <location evidence="2">Cell membrane</location>
        <topology evidence="2">Multi-pass membrane protein</topology>
    </subcellularLocation>
</comment>
<dbReference type="PRINTS" id="PR00344">
    <property type="entry name" value="BCTRLSENSOR"/>
</dbReference>
<feature type="domain" description="Histidine kinase" evidence="12">
    <location>
        <begin position="452"/>
        <end position="680"/>
    </location>
</feature>
<sequence length="692" mass="77320">MIALSAVSEGGSGIDMSRPRFLQAAWIVIVIIAISSVLIAVPAYAGTSESKPAVTRIIWDSYYYGGVPEGQVPGQWQPFASIDSDREGAKAGEELWLRAKLPYQNNSTNQLMVYSYVVKPYEISLLVDGKPVFASDKLLPPGFISWKIVAYEAGASDQVLLARLSPHHNLEKGFEVWLGGTSDLALKLMRTEAPMWAGAIVLALLCAISFVLYLLYRSQVLFIYFAVFFASIAIDLTVLWGGWQYAIRPESLMTWGSVIHLNWYIGHASGILVTHAIVGTKGSKWIRNLGYAVMFYGIVALAGWLLFGERVQLLFYQLFYEYISPGLLLVLIVVLFRALKRRRDAEIKVFAIGNVLFVGGLAFGRAVSGQFGLFPSTQTLLTSQHALAQISWTFIGFGGALCCLGIIIIMRLLRMTRLHSTNMALQKVNGELQNANEKLSRIDDIRSNMYSEVSHELNTPITAIKGYVQLMLNGTIPPGETRYLQVIHDKTLVMERMVDDMLEIARLENKHIKFDYELLPFSEFFEHLCSKVQLDMLEQGFVFIWTPLQDESERSGRSAAIYADPMRVEQVVVNMLSNARKFTPAGGVIQVEAKIDESEAMKEKVIIRISDSGHGIIKEEQEHIFERYYRGQAAKTSEVTGTGLGLTICREIMSAHLGEIGLESSSDFGSTFYICFPLRFVDLREQEEAGEK</sequence>
<keyword evidence="14" id="KW-1185">Reference proteome</keyword>
<dbReference type="GO" id="GO:0005524">
    <property type="term" value="F:ATP binding"/>
    <property type="evidence" value="ECO:0007669"/>
    <property type="project" value="UniProtKB-KW"/>
</dbReference>
<evidence type="ECO:0000256" key="10">
    <source>
        <dbReference type="SAM" id="Coils"/>
    </source>
</evidence>
<evidence type="ECO:0000256" key="2">
    <source>
        <dbReference type="ARBA" id="ARBA00004651"/>
    </source>
</evidence>
<dbReference type="InterPro" id="IPR004358">
    <property type="entry name" value="Sig_transdc_His_kin-like_C"/>
</dbReference>
<dbReference type="PANTHER" id="PTHR43711">
    <property type="entry name" value="TWO-COMPONENT HISTIDINE KINASE"/>
    <property type="match status" value="1"/>
</dbReference>
<dbReference type="EC" id="2.7.13.3" evidence="3"/>
<evidence type="ECO:0000313" key="13">
    <source>
        <dbReference type="EMBL" id="BBI31279.1"/>
    </source>
</evidence>
<feature type="transmembrane region" description="Helical" evidence="11">
    <location>
        <begin position="351"/>
        <end position="372"/>
    </location>
</feature>
<dbReference type="OrthoDB" id="9813151at2"/>
<keyword evidence="10" id="KW-0175">Coiled coil</keyword>
<dbReference type="GO" id="GO:0005886">
    <property type="term" value="C:plasma membrane"/>
    <property type="evidence" value="ECO:0007669"/>
    <property type="project" value="UniProtKB-SubCell"/>
</dbReference>
<feature type="transmembrane region" description="Helical" evidence="11">
    <location>
        <begin position="289"/>
        <end position="307"/>
    </location>
</feature>
<dbReference type="AlphaFoldDB" id="A0A3T1CZT5"/>
<dbReference type="Pfam" id="PF00512">
    <property type="entry name" value="HisKA"/>
    <property type="match status" value="1"/>
</dbReference>
<dbReference type="EMBL" id="AP019400">
    <property type="protein sequence ID" value="BBI31279.1"/>
    <property type="molecule type" value="Genomic_DNA"/>
</dbReference>
<keyword evidence="11" id="KW-0812">Transmembrane</keyword>